<keyword evidence="2" id="KW-1185">Reference proteome</keyword>
<dbReference type="Proteomes" id="UP001488838">
    <property type="component" value="Unassembled WGS sequence"/>
</dbReference>
<name>A0AAW0K3G0_MYOGA</name>
<evidence type="ECO:0000313" key="2">
    <source>
        <dbReference type="Proteomes" id="UP001488838"/>
    </source>
</evidence>
<evidence type="ECO:0000313" key="1">
    <source>
        <dbReference type="EMBL" id="KAK7833011.1"/>
    </source>
</evidence>
<sequence>MAKNMFLLQIHPYWIIDEEHLSAAKSSIVFSCVELTGDIESRGPQELGSNAAGSEILELGLISGEIITSYNRIPSLNQQLF</sequence>
<gene>
    <name evidence="1" type="ORF">U0070_012167</name>
</gene>
<protein>
    <submittedName>
        <fullName evidence="1">Uncharacterized protein</fullName>
    </submittedName>
</protein>
<proteinExistence type="predicted"/>
<dbReference type="AlphaFoldDB" id="A0AAW0K3G0"/>
<accession>A0AAW0K3G0</accession>
<reference evidence="1 2" key="1">
    <citation type="journal article" date="2023" name="bioRxiv">
        <title>Conserved and derived expression patterns and positive selection on dental genes reveal complex evolutionary context of ever-growing rodent molars.</title>
        <authorList>
            <person name="Calamari Z.T."/>
            <person name="Song A."/>
            <person name="Cohen E."/>
            <person name="Akter M."/>
            <person name="Roy R.D."/>
            <person name="Hallikas O."/>
            <person name="Christensen M.M."/>
            <person name="Li P."/>
            <person name="Marangoni P."/>
            <person name="Jernvall J."/>
            <person name="Klein O.D."/>
        </authorList>
    </citation>
    <scope>NUCLEOTIDE SEQUENCE [LARGE SCALE GENOMIC DNA]</scope>
    <source>
        <strain evidence="1">V071</strain>
    </source>
</reference>
<comment type="caution">
    <text evidence="1">The sequence shown here is derived from an EMBL/GenBank/DDBJ whole genome shotgun (WGS) entry which is preliminary data.</text>
</comment>
<organism evidence="1 2">
    <name type="scientific">Myodes glareolus</name>
    <name type="common">Bank vole</name>
    <name type="synonym">Clethrionomys glareolus</name>
    <dbReference type="NCBI Taxonomy" id="447135"/>
    <lineage>
        <taxon>Eukaryota</taxon>
        <taxon>Metazoa</taxon>
        <taxon>Chordata</taxon>
        <taxon>Craniata</taxon>
        <taxon>Vertebrata</taxon>
        <taxon>Euteleostomi</taxon>
        <taxon>Mammalia</taxon>
        <taxon>Eutheria</taxon>
        <taxon>Euarchontoglires</taxon>
        <taxon>Glires</taxon>
        <taxon>Rodentia</taxon>
        <taxon>Myomorpha</taxon>
        <taxon>Muroidea</taxon>
        <taxon>Cricetidae</taxon>
        <taxon>Arvicolinae</taxon>
        <taxon>Myodes</taxon>
    </lineage>
</organism>
<feature type="non-terminal residue" evidence="1">
    <location>
        <position position="81"/>
    </location>
</feature>
<dbReference type="EMBL" id="JBBHLL010000008">
    <property type="protein sequence ID" value="KAK7833011.1"/>
    <property type="molecule type" value="Genomic_DNA"/>
</dbReference>